<dbReference type="GO" id="GO:0003677">
    <property type="term" value="F:DNA binding"/>
    <property type="evidence" value="ECO:0007669"/>
    <property type="project" value="UniProtKB-KW"/>
</dbReference>
<dbReference type="InterPro" id="IPR041718">
    <property type="entry name" value="IS607_transposase-like"/>
</dbReference>
<evidence type="ECO:0000256" key="2">
    <source>
        <dbReference type="ARBA" id="ARBA00023125"/>
    </source>
</evidence>
<dbReference type="PROSITE" id="PS51736">
    <property type="entry name" value="RECOMBINASES_3"/>
    <property type="match status" value="1"/>
</dbReference>
<feature type="domain" description="Resolvase/invertase-type recombinase catalytic" evidence="5">
    <location>
        <begin position="62"/>
        <end position="206"/>
    </location>
</feature>
<dbReference type="GeneID" id="40475410"/>
<dbReference type="Proteomes" id="UP000306007">
    <property type="component" value="Chromosome"/>
</dbReference>
<feature type="domain" description="HTH merR-type" evidence="4">
    <location>
        <begin position="7"/>
        <end position="57"/>
    </location>
</feature>
<dbReference type="SMART" id="SM00857">
    <property type="entry name" value="Resolvase"/>
    <property type="match status" value="1"/>
</dbReference>
<dbReference type="InterPro" id="IPR006119">
    <property type="entry name" value="Resolv_N"/>
</dbReference>
<dbReference type="PANTHER" id="PTHR36172">
    <property type="match status" value="1"/>
</dbReference>
<accession>A0A4Y5SP35</accession>
<evidence type="ECO:0000256" key="3">
    <source>
        <dbReference type="ARBA" id="ARBA00023172"/>
    </source>
</evidence>
<dbReference type="NCBIfam" id="TIGR01764">
    <property type="entry name" value="excise"/>
    <property type="match status" value="1"/>
</dbReference>
<dbReference type="GO" id="GO:0015074">
    <property type="term" value="P:DNA integration"/>
    <property type="evidence" value="ECO:0007669"/>
    <property type="project" value="UniProtKB-KW"/>
</dbReference>
<dbReference type="InterPro" id="IPR048046">
    <property type="entry name" value="Transpos_IS607"/>
</dbReference>
<dbReference type="AlphaFoldDB" id="A0A4Y5SP35"/>
<dbReference type="PROSITE" id="PS00397">
    <property type="entry name" value="RECOMBINASES_1"/>
    <property type="match status" value="1"/>
</dbReference>
<dbReference type="InterPro" id="IPR010093">
    <property type="entry name" value="SinI_DNA-bd"/>
</dbReference>
<dbReference type="InterPro" id="IPR000551">
    <property type="entry name" value="MerR-type_HTH_dom"/>
</dbReference>
<reference evidence="6 7" key="1">
    <citation type="submission" date="2019-06" db="EMBL/GenBank/DDBJ databases">
        <title>Thermococcus indicus sp. nov., a Fe(III)-reducing hyperthermophilic archaeon isolated from the Onnuri vent field of the Central Indian Ocean ridge.</title>
        <authorList>
            <person name="Lim J.K."/>
            <person name="Kim Y.J."/>
            <person name="Kwon K.K."/>
        </authorList>
    </citation>
    <scope>NUCLEOTIDE SEQUENCE [LARGE SCALE GENOMIC DNA]</scope>
    <source>
        <strain evidence="6 7">IOH1</strain>
    </source>
</reference>
<evidence type="ECO:0000259" key="5">
    <source>
        <dbReference type="PROSITE" id="PS51736"/>
    </source>
</evidence>
<keyword evidence="3" id="KW-0233">DNA recombination</keyword>
<dbReference type="CDD" id="cd04762">
    <property type="entry name" value="HTH_MerR-trunc"/>
    <property type="match status" value="1"/>
</dbReference>
<organism evidence="6 7">
    <name type="scientific">Thermococcus indicus</name>
    <dbReference type="NCBI Taxonomy" id="2586643"/>
    <lineage>
        <taxon>Archaea</taxon>
        <taxon>Methanobacteriati</taxon>
        <taxon>Methanobacteriota</taxon>
        <taxon>Thermococci</taxon>
        <taxon>Thermococcales</taxon>
        <taxon>Thermococcaceae</taxon>
        <taxon>Thermococcus</taxon>
    </lineage>
</organism>
<dbReference type="GO" id="GO:0000150">
    <property type="term" value="F:DNA strand exchange activity"/>
    <property type="evidence" value="ECO:0007669"/>
    <property type="project" value="InterPro"/>
</dbReference>
<dbReference type="InterPro" id="IPR006118">
    <property type="entry name" value="Recombinase_CS"/>
</dbReference>
<keyword evidence="7" id="KW-1185">Reference proteome</keyword>
<dbReference type="Gene3D" id="1.10.287.2170">
    <property type="match status" value="1"/>
</dbReference>
<keyword evidence="2" id="KW-0238">DNA-binding</keyword>
<sequence length="209" mass="24148">MVVKEKLYTLKQASEILGVHPKTIQKWDREGKIKVVRTPGGRRRIPESEIKRLLGIKPQEGLIIGYARVSSRTQKGDLEQQINAIKEYAREKGWQVQILKDIGSGLNENRKNYHKLLELAAKGEVSKVIITYPDRLTRFGFRTLQFFFHQHGAEIITIHEKDKTPKEELIEDLITIISHFAGKLYGMRSNKYKKLKEGAKKLIKEVESE</sequence>
<name>A0A4Y5SP35_9EURY</name>
<dbReference type="GO" id="GO:0006355">
    <property type="term" value="P:regulation of DNA-templated transcription"/>
    <property type="evidence" value="ECO:0007669"/>
    <property type="project" value="InterPro"/>
</dbReference>
<dbReference type="EMBL" id="CP040846">
    <property type="protein sequence ID" value="QDA31780.1"/>
    <property type="molecule type" value="Genomic_DNA"/>
</dbReference>
<proteinExistence type="predicted"/>
<dbReference type="InterPro" id="IPR051491">
    <property type="entry name" value="Recombinase/Transposase-rel"/>
</dbReference>
<dbReference type="CDD" id="cd03769">
    <property type="entry name" value="SR_IS607_transposase_like"/>
    <property type="match status" value="1"/>
</dbReference>
<gene>
    <name evidence="6" type="ORF">FH039_09460</name>
</gene>
<dbReference type="InterPro" id="IPR009061">
    <property type="entry name" value="DNA-bd_dom_put_sf"/>
</dbReference>
<dbReference type="SUPFAM" id="SSF53041">
    <property type="entry name" value="Resolvase-like"/>
    <property type="match status" value="1"/>
</dbReference>
<keyword evidence="1" id="KW-0229">DNA integration</keyword>
<dbReference type="Pfam" id="PF00239">
    <property type="entry name" value="Resolvase"/>
    <property type="match status" value="1"/>
</dbReference>
<dbReference type="InterPro" id="IPR041657">
    <property type="entry name" value="HTH_17"/>
</dbReference>
<dbReference type="OrthoDB" id="316927at2157"/>
<dbReference type="KEGG" id="tic:FH039_09460"/>
<dbReference type="PANTHER" id="PTHR36172:SF1">
    <property type="entry name" value="RESOLVASE-RELATED"/>
    <property type="match status" value="1"/>
</dbReference>
<dbReference type="FunFam" id="3.40.50.1390:FF:000002">
    <property type="entry name" value="ORF1 in transposon ISC1904"/>
    <property type="match status" value="1"/>
</dbReference>
<dbReference type="PROSITE" id="PS50937">
    <property type="entry name" value="HTH_MERR_2"/>
    <property type="match status" value="1"/>
</dbReference>
<dbReference type="Pfam" id="PF12728">
    <property type="entry name" value="HTH_17"/>
    <property type="match status" value="1"/>
</dbReference>
<dbReference type="FunFam" id="1.10.1660.10:FF:000012">
    <property type="entry name" value="DNA-binding protein, excisionase family"/>
    <property type="match status" value="1"/>
</dbReference>
<dbReference type="RefSeq" id="WP_139681114.1">
    <property type="nucleotide sequence ID" value="NZ_CP040846.1"/>
</dbReference>
<evidence type="ECO:0000256" key="1">
    <source>
        <dbReference type="ARBA" id="ARBA00022908"/>
    </source>
</evidence>
<evidence type="ECO:0000313" key="7">
    <source>
        <dbReference type="Proteomes" id="UP000306007"/>
    </source>
</evidence>
<protein>
    <submittedName>
        <fullName evidence="6">IS607 family transposase</fullName>
    </submittedName>
</protein>
<dbReference type="SUPFAM" id="SSF46955">
    <property type="entry name" value="Putative DNA-binding domain"/>
    <property type="match status" value="1"/>
</dbReference>
<dbReference type="NCBIfam" id="NF033518">
    <property type="entry name" value="transpos_IS607"/>
    <property type="match status" value="1"/>
</dbReference>
<evidence type="ECO:0000259" key="4">
    <source>
        <dbReference type="PROSITE" id="PS50937"/>
    </source>
</evidence>
<evidence type="ECO:0000313" key="6">
    <source>
        <dbReference type="EMBL" id="QDA31780.1"/>
    </source>
</evidence>
<dbReference type="Gene3D" id="3.40.50.1390">
    <property type="entry name" value="Resolvase, N-terminal catalytic domain"/>
    <property type="match status" value="1"/>
</dbReference>
<dbReference type="Gene3D" id="1.10.1660.10">
    <property type="match status" value="1"/>
</dbReference>
<dbReference type="InterPro" id="IPR036162">
    <property type="entry name" value="Resolvase-like_N_sf"/>
</dbReference>